<evidence type="ECO:0000313" key="3">
    <source>
        <dbReference type="Proteomes" id="UP000235388"/>
    </source>
</evidence>
<name>A0A2N5T2W9_9BASI</name>
<accession>A0A2N5T2W9</accession>
<organism evidence="2 3">
    <name type="scientific">Puccinia coronata f. sp. avenae</name>
    <dbReference type="NCBI Taxonomy" id="200324"/>
    <lineage>
        <taxon>Eukaryota</taxon>
        <taxon>Fungi</taxon>
        <taxon>Dikarya</taxon>
        <taxon>Basidiomycota</taxon>
        <taxon>Pucciniomycotina</taxon>
        <taxon>Pucciniomycetes</taxon>
        <taxon>Pucciniales</taxon>
        <taxon>Pucciniaceae</taxon>
        <taxon>Puccinia</taxon>
    </lineage>
</organism>
<evidence type="ECO:0000256" key="1">
    <source>
        <dbReference type="SAM" id="MobiDB-lite"/>
    </source>
</evidence>
<dbReference type="EMBL" id="PGCJ01000807">
    <property type="protein sequence ID" value="PLW19804.1"/>
    <property type="molecule type" value="Genomic_DNA"/>
</dbReference>
<evidence type="ECO:0000313" key="2">
    <source>
        <dbReference type="EMBL" id="PLW19804.1"/>
    </source>
</evidence>
<sequence length="170" mass="18153">MSDLPPDPPETQNSPPPNPPLGGKFNTAASFSHFVRRSRVVVHLPLSALLFLFILTHAYYSKSGTGEEPPGKLGPVQLVGRASRQAGYCPASLGEPPDQLALHQLESLPISWHYTSLLGEPPNQLALHQLVGRASRPAGNVSRRESLPTSSQCISSVREPPDLGGQAPPS</sequence>
<keyword evidence="3" id="KW-1185">Reference proteome</keyword>
<reference evidence="2 3" key="1">
    <citation type="submission" date="2017-11" db="EMBL/GenBank/DDBJ databases">
        <title>De novo assembly and phasing of dikaryotic genomes from two isolates of Puccinia coronata f. sp. avenae, the causal agent of oat crown rust.</title>
        <authorList>
            <person name="Miller M.E."/>
            <person name="Zhang Y."/>
            <person name="Omidvar V."/>
            <person name="Sperschneider J."/>
            <person name="Schwessinger B."/>
            <person name="Raley C."/>
            <person name="Palmer J.M."/>
            <person name="Garnica D."/>
            <person name="Upadhyaya N."/>
            <person name="Rathjen J."/>
            <person name="Taylor J.M."/>
            <person name="Park R.F."/>
            <person name="Dodds P.N."/>
            <person name="Hirsch C.D."/>
            <person name="Kianian S.F."/>
            <person name="Figueroa M."/>
        </authorList>
    </citation>
    <scope>NUCLEOTIDE SEQUENCE [LARGE SCALE GENOMIC DNA]</scope>
    <source>
        <strain evidence="2">12NC29</strain>
    </source>
</reference>
<feature type="region of interest" description="Disordered" evidence="1">
    <location>
        <begin position="137"/>
        <end position="170"/>
    </location>
</feature>
<gene>
    <name evidence="2" type="ORF">PCANC_12645</name>
</gene>
<protein>
    <submittedName>
        <fullName evidence="2">Uncharacterized protein</fullName>
    </submittedName>
</protein>
<feature type="region of interest" description="Disordered" evidence="1">
    <location>
        <begin position="1"/>
        <end position="23"/>
    </location>
</feature>
<proteinExistence type="predicted"/>
<dbReference type="AlphaFoldDB" id="A0A2N5T2W9"/>
<feature type="compositionally biased region" description="Pro residues" evidence="1">
    <location>
        <begin position="1"/>
        <end position="20"/>
    </location>
</feature>
<comment type="caution">
    <text evidence="2">The sequence shown here is derived from an EMBL/GenBank/DDBJ whole genome shotgun (WGS) entry which is preliminary data.</text>
</comment>
<dbReference type="Proteomes" id="UP000235388">
    <property type="component" value="Unassembled WGS sequence"/>
</dbReference>